<feature type="non-terminal residue" evidence="19">
    <location>
        <position position="1"/>
    </location>
</feature>
<evidence type="ECO:0000256" key="3">
    <source>
        <dbReference type="ARBA" id="ARBA00004245"/>
    </source>
</evidence>
<keyword evidence="18" id="KW-1185">Reference proteome</keyword>
<keyword evidence="9" id="KW-0862">Zinc</keyword>
<dbReference type="EC" id="1.8.4.12" evidence="5"/>
<sequence>KYVCSQCGYDLFHSNSKYAHATPWPAFTQPMRPDSLSKREESPRALKVSCGKCGNGLGHEFLGDGPKEGQNAENDEGAQLHLHLLDSASNSYISECSSQPFSPAEYKGHQLK</sequence>
<evidence type="ECO:0000256" key="12">
    <source>
        <dbReference type="ARBA" id="ARBA00023002"/>
    </source>
</evidence>
<comment type="subcellular location">
    <subcellularLocation>
        <location evidence="3">Cytoplasm</location>
        <location evidence="3">Cytoskeleton</location>
    </subcellularLocation>
    <subcellularLocation>
        <location evidence="2">Nucleus</location>
    </subcellularLocation>
</comment>
<keyword evidence="12" id="KW-0560">Oxidoreductase</keyword>
<dbReference type="InterPro" id="IPR002579">
    <property type="entry name" value="Met_Sox_Rdtase_MsrB_dom"/>
</dbReference>
<dbReference type="Gene3D" id="2.170.150.20">
    <property type="entry name" value="Peptide methionine sulfoxide reductase"/>
    <property type="match status" value="1"/>
</dbReference>
<evidence type="ECO:0000256" key="13">
    <source>
        <dbReference type="ARBA" id="ARBA00023212"/>
    </source>
</evidence>
<evidence type="ECO:0000256" key="5">
    <source>
        <dbReference type="ARBA" id="ARBA00012499"/>
    </source>
</evidence>
<dbReference type="PROSITE" id="PS51790">
    <property type="entry name" value="MSRB"/>
    <property type="match status" value="1"/>
</dbReference>
<evidence type="ECO:0000313" key="18">
    <source>
        <dbReference type="Proteomes" id="UP000085678"/>
    </source>
</evidence>
<dbReference type="GO" id="GO:0045087">
    <property type="term" value="P:innate immune response"/>
    <property type="evidence" value="ECO:0007669"/>
    <property type="project" value="UniProtKB-KW"/>
</dbReference>
<keyword evidence="8" id="KW-0479">Metal-binding</keyword>
<keyword evidence="11" id="KW-0712">Selenocysteine</keyword>
<comment type="catalytic activity">
    <reaction evidence="16">
        <text>L-methionyl-[protein] + [thioredoxin]-disulfide + H2O = L-methionyl-(R)-S-oxide-[protein] + [thioredoxin]-dithiol</text>
        <dbReference type="Rhea" id="RHEA:24164"/>
        <dbReference type="Rhea" id="RHEA-COMP:10698"/>
        <dbReference type="Rhea" id="RHEA-COMP:10700"/>
        <dbReference type="Rhea" id="RHEA-COMP:12313"/>
        <dbReference type="Rhea" id="RHEA-COMP:12314"/>
        <dbReference type="ChEBI" id="CHEBI:15377"/>
        <dbReference type="ChEBI" id="CHEBI:16044"/>
        <dbReference type="ChEBI" id="CHEBI:29950"/>
        <dbReference type="ChEBI" id="CHEBI:45764"/>
        <dbReference type="ChEBI" id="CHEBI:50058"/>
        <dbReference type="EC" id="1.8.4.12"/>
    </reaction>
</comment>
<organism evidence="18 19">
    <name type="scientific">Lingula anatina</name>
    <name type="common">Brachiopod</name>
    <name type="synonym">Lingula unguis</name>
    <dbReference type="NCBI Taxonomy" id="7574"/>
    <lineage>
        <taxon>Eukaryota</taxon>
        <taxon>Metazoa</taxon>
        <taxon>Spiralia</taxon>
        <taxon>Lophotrochozoa</taxon>
        <taxon>Brachiopoda</taxon>
        <taxon>Linguliformea</taxon>
        <taxon>Lingulata</taxon>
        <taxon>Lingulida</taxon>
        <taxon>Linguloidea</taxon>
        <taxon>Lingulidae</taxon>
        <taxon>Lingula</taxon>
    </lineage>
</organism>
<dbReference type="InParanoid" id="A0A1S3I5C5"/>
<evidence type="ECO:0000256" key="6">
    <source>
        <dbReference type="ARBA" id="ARBA00022490"/>
    </source>
</evidence>
<dbReference type="AlphaFoldDB" id="A0A1S3I5C5"/>
<dbReference type="RefSeq" id="XP_013393036.1">
    <property type="nucleotide sequence ID" value="XM_013537582.1"/>
</dbReference>
<evidence type="ECO:0000256" key="1">
    <source>
        <dbReference type="ARBA" id="ARBA00001947"/>
    </source>
</evidence>
<keyword evidence="10" id="KW-0391">Immunity</keyword>
<name>A0A1S3I5C5_LINAN</name>
<evidence type="ECO:0000256" key="7">
    <source>
        <dbReference type="ARBA" id="ARBA00022588"/>
    </source>
</evidence>
<dbReference type="GO" id="GO:0005856">
    <property type="term" value="C:cytoskeleton"/>
    <property type="evidence" value="ECO:0007669"/>
    <property type="project" value="UniProtKB-SubCell"/>
</dbReference>
<keyword evidence="6" id="KW-0963">Cytoplasm</keyword>
<evidence type="ECO:0000313" key="19">
    <source>
        <dbReference type="RefSeq" id="XP_013393036.1"/>
    </source>
</evidence>
<dbReference type="PANTHER" id="PTHR46755:SF5">
    <property type="entry name" value="METHIONINE-R-SULFOXIDE REDUCTASE B1"/>
    <property type="match status" value="1"/>
</dbReference>
<dbReference type="Pfam" id="PF01641">
    <property type="entry name" value="SelR"/>
    <property type="match status" value="1"/>
</dbReference>
<dbReference type="KEGG" id="lak:106160824"/>
<comment type="cofactor">
    <cofactor evidence="1">
        <name>Zn(2+)</name>
        <dbReference type="ChEBI" id="CHEBI:29105"/>
    </cofactor>
</comment>
<evidence type="ECO:0000256" key="4">
    <source>
        <dbReference type="ARBA" id="ARBA00007174"/>
    </source>
</evidence>
<dbReference type="Proteomes" id="UP000085678">
    <property type="component" value="Unplaced"/>
</dbReference>
<evidence type="ECO:0000256" key="8">
    <source>
        <dbReference type="ARBA" id="ARBA00022723"/>
    </source>
</evidence>
<evidence type="ECO:0000256" key="11">
    <source>
        <dbReference type="ARBA" id="ARBA00022933"/>
    </source>
</evidence>
<dbReference type="GeneID" id="106160824"/>
<evidence type="ECO:0000256" key="10">
    <source>
        <dbReference type="ARBA" id="ARBA00022859"/>
    </source>
</evidence>
<dbReference type="OrthoDB" id="44061at2759"/>
<evidence type="ECO:0000256" key="14">
    <source>
        <dbReference type="ARBA" id="ARBA00023242"/>
    </source>
</evidence>
<dbReference type="InterPro" id="IPR011057">
    <property type="entry name" value="Mss4-like_sf"/>
</dbReference>
<evidence type="ECO:0000259" key="17">
    <source>
        <dbReference type="PROSITE" id="PS51790"/>
    </source>
</evidence>
<keyword evidence="7" id="KW-0399">Innate immunity</keyword>
<evidence type="ECO:0000256" key="16">
    <source>
        <dbReference type="ARBA" id="ARBA00048488"/>
    </source>
</evidence>
<feature type="domain" description="MsrB" evidence="17">
    <location>
        <begin position="1"/>
        <end position="85"/>
    </location>
</feature>
<comment type="function">
    <text evidence="15">Methionine-sulfoxide reductase that specifically reduces methionine (R)-sulfoxide back to methionine. While in many cases, methionine oxidation is the result of random oxidation following oxidative stress, methionine oxidation is also a post-translational modification that takes place on specific residue. Acts as a regulator of actin assembly by reducing methionine (R)-sulfoxide mediated by MICALs (MICAL1, MICAL2 or MICAL3) on actin, thereby promoting filament repolymerization. Plays a role in innate immunity by reducing oxidized actin, leading to actin repolymerization in macrophages.</text>
</comment>
<keyword evidence="13" id="KW-0206">Cytoskeleton</keyword>
<dbReference type="STRING" id="7574.A0A1S3I5C5"/>
<proteinExistence type="inferred from homology"/>
<dbReference type="GO" id="GO:0046872">
    <property type="term" value="F:metal ion binding"/>
    <property type="evidence" value="ECO:0007669"/>
    <property type="project" value="UniProtKB-KW"/>
</dbReference>
<dbReference type="PANTHER" id="PTHR46755">
    <property type="entry name" value="METHIONINE-R-SULFOXIDE REDUCTASE B1"/>
    <property type="match status" value="1"/>
</dbReference>
<dbReference type="GO" id="GO:0005634">
    <property type="term" value="C:nucleus"/>
    <property type="evidence" value="ECO:0007669"/>
    <property type="project" value="UniProtKB-SubCell"/>
</dbReference>
<reference evidence="19" key="1">
    <citation type="submission" date="2025-08" db="UniProtKB">
        <authorList>
            <consortium name="RefSeq"/>
        </authorList>
    </citation>
    <scope>IDENTIFICATION</scope>
    <source>
        <tissue evidence="19">Gonads</tissue>
    </source>
</reference>
<gene>
    <name evidence="19" type="primary">LOC106160824</name>
</gene>
<evidence type="ECO:0000256" key="2">
    <source>
        <dbReference type="ARBA" id="ARBA00004123"/>
    </source>
</evidence>
<comment type="similarity">
    <text evidence="4">Belongs to the MsrB Met sulfoxide reductase family.</text>
</comment>
<dbReference type="SUPFAM" id="SSF51316">
    <property type="entry name" value="Mss4-like"/>
    <property type="match status" value="1"/>
</dbReference>
<evidence type="ECO:0000256" key="9">
    <source>
        <dbReference type="ARBA" id="ARBA00022833"/>
    </source>
</evidence>
<keyword evidence="14" id="KW-0539">Nucleus</keyword>
<dbReference type="GO" id="GO:0030091">
    <property type="term" value="P:protein repair"/>
    <property type="evidence" value="ECO:0007669"/>
    <property type="project" value="TreeGrafter"/>
</dbReference>
<dbReference type="InterPro" id="IPR052150">
    <property type="entry name" value="MsrB_Met_sulfoxide_reductase"/>
</dbReference>
<protein>
    <recommendedName>
        <fullName evidence="5">peptide-methionine (R)-S-oxide reductase</fullName>
        <ecNumber evidence="5">1.8.4.12</ecNumber>
    </recommendedName>
</protein>
<dbReference type="GO" id="GO:0033743">
    <property type="term" value="F:peptide-methionine (R)-S-oxide reductase activity"/>
    <property type="evidence" value="ECO:0007669"/>
    <property type="project" value="UniProtKB-EC"/>
</dbReference>
<accession>A0A1S3I5C5</accession>
<evidence type="ECO:0000256" key="15">
    <source>
        <dbReference type="ARBA" id="ARBA00046083"/>
    </source>
</evidence>